<dbReference type="EMBL" id="AACS02000010">
    <property type="protein sequence ID" value="EAU87646.2"/>
    <property type="molecule type" value="Genomic_DNA"/>
</dbReference>
<evidence type="ECO:0000256" key="5">
    <source>
        <dbReference type="ARBA" id="ARBA00023002"/>
    </source>
</evidence>
<comment type="caution">
    <text evidence="10">The sequence shown here is derived from an EMBL/GenBank/DDBJ whole genome shotgun (WGS) entry which is preliminary data.</text>
</comment>
<dbReference type="eggNOG" id="KOG0158">
    <property type="taxonomic scope" value="Eukaryota"/>
</dbReference>
<dbReference type="GeneID" id="6010655"/>
<dbReference type="OMA" id="DIWHTME"/>
<evidence type="ECO:0000313" key="11">
    <source>
        <dbReference type="Proteomes" id="UP000001861"/>
    </source>
</evidence>
<accession>A8NJ56</accession>
<dbReference type="InterPro" id="IPR001128">
    <property type="entry name" value="Cyt_P450"/>
</dbReference>
<comment type="similarity">
    <text evidence="3">Belongs to the cytochrome P450 family.</text>
</comment>
<dbReference type="RefSeq" id="XP_001834150.2">
    <property type="nucleotide sequence ID" value="XM_001834098.2"/>
</dbReference>
<evidence type="ECO:0000256" key="1">
    <source>
        <dbReference type="ARBA" id="ARBA00001971"/>
    </source>
</evidence>
<dbReference type="AlphaFoldDB" id="A8NJ56"/>
<dbReference type="VEuPathDB" id="FungiDB:CC1G_09107"/>
<feature type="binding site" description="axial binding residue" evidence="8">
    <location>
        <position position="518"/>
    </location>
    <ligand>
        <name>heme</name>
        <dbReference type="ChEBI" id="CHEBI:30413"/>
    </ligand>
    <ligandPart>
        <name>Fe</name>
        <dbReference type="ChEBI" id="CHEBI:18248"/>
    </ligandPart>
</feature>
<feature type="signal peptide" evidence="9">
    <location>
        <begin position="1"/>
        <end position="18"/>
    </location>
</feature>
<organism evidence="10 11">
    <name type="scientific">Coprinopsis cinerea (strain Okayama-7 / 130 / ATCC MYA-4618 / FGSC 9003)</name>
    <name type="common">Inky cap fungus</name>
    <name type="synonym">Hormographiella aspergillata</name>
    <dbReference type="NCBI Taxonomy" id="240176"/>
    <lineage>
        <taxon>Eukaryota</taxon>
        <taxon>Fungi</taxon>
        <taxon>Dikarya</taxon>
        <taxon>Basidiomycota</taxon>
        <taxon>Agaricomycotina</taxon>
        <taxon>Agaricomycetes</taxon>
        <taxon>Agaricomycetidae</taxon>
        <taxon>Agaricales</taxon>
        <taxon>Agaricineae</taxon>
        <taxon>Psathyrellaceae</taxon>
        <taxon>Coprinopsis</taxon>
    </lineage>
</organism>
<evidence type="ECO:0000256" key="4">
    <source>
        <dbReference type="ARBA" id="ARBA00022723"/>
    </source>
</evidence>
<dbReference type="InParanoid" id="A8NJ56"/>
<dbReference type="GO" id="GO:0020037">
    <property type="term" value="F:heme binding"/>
    <property type="evidence" value="ECO:0007669"/>
    <property type="project" value="InterPro"/>
</dbReference>
<dbReference type="STRING" id="240176.A8NJ56"/>
<evidence type="ECO:0000256" key="8">
    <source>
        <dbReference type="PIRSR" id="PIRSR602401-1"/>
    </source>
</evidence>
<comment type="cofactor">
    <cofactor evidence="1 8">
        <name>heme</name>
        <dbReference type="ChEBI" id="CHEBI:30413"/>
    </cofactor>
</comment>
<evidence type="ECO:0000256" key="9">
    <source>
        <dbReference type="SAM" id="SignalP"/>
    </source>
</evidence>
<comment type="pathway">
    <text evidence="2">Secondary metabolite biosynthesis.</text>
</comment>
<dbReference type="Proteomes" id="UP000001861">
    <property type="component" value="Unassembled WGS sequence"/>
</dbReference>
<keyword evidence="5" id="KW-0560">Oxidoreductase</keyword>
<dbReference type="HOGENOM" id="CLU_001570_14_10_1"/>
<dbReference type="InterPro" id="IPR036396">
    <property type="entry name" value="Cyt_P450_sf"/>
</dbReference>
<feature type="chain" id="PRO_5002727315" evidence="9">
    <location>
        <begin position="19"/>
        <end position="581"/>
    </location>
</feature>
<dbReference type="KEGG" id="cci:CC1G_09107"/>
<dbReference type="InterPro" id="IPR050121">
    <property type="entry name" value="Cytochrome_P450_monoxygenase"/>
</dbReference>
<dbReference type="PANTHER" id="PTHR24305:SF187">
    <property type="entry name" value="P450, PUTATIVE (EUROFUNG)-RELATED"/>
    <property type="match status" value="1"/>
</dbReference>
<dbReference type="PRINTS" id="PR00463">
    <property type="entry name" value="EP450I"/>
</dbReference>
<keyword evidence="8" id="KW-0349">Heme</keyword>
<dbReference type="Pfam" id="PF00067">
    <property type="entry name" value="p450"/>
    <property type="match status" value="1"/>
</dbReference>
<keyword evidence="9" id="KW-0732">Signal</keyword>
<evidence type="ECO:0000313" key="10">
    <source>
        <dbReference type="EMBL" id="EAU87646.2"/>
    </source>
</evidence>
<proteinExistence type="inferred from homology"/>
<protein>
    <submittedName>
        <fullName evidence="10">Cytochrome P450 67</fullName>
    </submittedName>
</protein>
<name>A8NJ56_COPC7</name>
<keyword evidence="6 8" id="KW-0408">Iron</keyword>
<dbReference type="GO" id="GO:0016705">
    <property type="term" value="F:oxidoreductase activity, acting on paired donors, with incorporation or reduction of molecular oxygen"/>
    <property type="evidence" value="ECO:0007669"/>
    <property type="project" value="InterPro"/>
</dbReference>
<dbReference type="InterPro" id="IPR002401">
    <property type="entry name" value="Cyt_P450_E_grp-I"/>
</dbReference>
<dbReference type="CDD" id="cd11061">
    <property type="entry name" value="CYP67-like"/>
    <property type="match status" value="1"/>
</dbReference>
<dbReference type="SUPFAM" id="SSF48264">
    <property type="entry name" value="Cytochrome P450"/>
    <property type="match status" value="1"/>
</dbReference>
<dbReference type="GO" id="GO:0004497">
    <property type="term" value="F:monooxygenase activity"/>
    <property type="evidence" value="ECO:0007669"/>
    <property type="project" value="UniProtKB-KW"/>
</dbReference>
<evidence type="ECO:0000256" key="6">
    <source>
        <dbReference type="ARBA" id="ARBA00023004"/>
    </source>
</evidence>
<dbReference type="OrthoDB" id="6692864at2759"/>
<dbReference type="GO" id="GO:0005506">
    <property type="term" value="F:iron ion binding"/>
    <property type="evidence" value="ECO:0007669"/>
    <property type="project" value="InterPro"/>
</dbReference>
<keyword evidence="7" id="KW-0503">Monooxygenase</keyword>
<reference evidence="10 11" key="1">
    <citation type="journal article" date="2010" name="Proc. Natl. Acad. Sci. U.S.A.">
        <title>Insights into evolution of multicellular fungi from the assembled chromosomes of the mushroom Coprinopsis cinerea (Coprinus cinereus).</title>
        <authorList>
            <person name="Stajich J.E."/>
            <person name="Wilke S.K."/>
            <person name="Ahren D."/>
            <person name="Au C.H."/>
            <person name="Birren B.W."/>
            <person name="Borodovsky M."/>
            <person name="Burns C."/>
            <person name="Canback B."/>
            <person name="Casselton L.A."/>
            <person name="Cheng C.K."/>
            <person name="Deng J."/>
            <person name="Dietrich F.S."/>
            <person name="Fargo D.C."/>
            <person name="Farman M.L."/>
            <person name="Gathman A.C."/>
            <person name="Goldberg J."/>
            <person name="Guigo R."/>
            <person name="Hoegger P.J."/>
            <person name="Hooker J.B."/>
            <person name="Huggins A."/>
            <person name="James T.Y."/>
            <person name="Kamada T."/>
            <person name="Kilaru S."/>
            <person name="Kodira C."/>
            <person name="Kues U."/>
            <person name="Kupfer D."/>
            <person name="Kwan H.S."/>
            <person name="Lomsadze A."/>
            <person name="Li W."/>
            <person name="Lilly W.W."/>
            <person name="Ma L.J."/>
            <person name="Mackey A.J."/>
            <person name="Manning G."/>
            <person name="Martin F."/>
            <person name="Muraguchi H."/>
            <person name="Natvig D.O."/>
            <person name="Palmerini H."/>
            <person name="Ramesh M.A."/>
            <person name="Rehmeyer C.J."/>
            <person name="Roe B.A."/>
            <person name="Shenoy N."/>
            <person name="Stanke M."/>
            <person name="Ter-Hovhannisyan V."/>
            <person name="Tunlid A."/>
            <person name="Velagapudi R."/>
            <person name="Vision T.J."/>
            <person name="Zeng Q."/>
            <person name="Zolan M.E."/>
            <person name="Pukkila P.J."/>
        </authorList>
    </citation>
    <scope>NUCLEOTIDE SEQUENCE [LARGE SCALE GENOMIC DNA]</scope>
    <source>
        <strain evidence="11">Okayama-7 / 130 / ATCC MYA-4618 / FGSC 9003</strain>
    </source>
</reference>
<gene>
    <name evidence="10" type="ORF">CC1G_09107</name>
</gene>
<evidence type="ECO:0000256" key="3">
    <source>
        <dbReference type="ARBA" id="ARBA00010617"/>
    </source>
</evidence>
<sequence length="581" mass="65086">MSLTLPQVVLLDLALAFASHHLWFRKYEPRSPKAILAVTTGLTSPIVHLLVPHTPSVIHAFLLANIIHISGLFLSVALYRLGPFHPLAAIPGPILCKLSKIWIASVAWRGDLHRYIKSVHDEYGLVTRIGPNEISVVDKKLLPAILGANGMPKGPVWDARRKITSRDTKNHNNLHAVRDLKLHAELRKPWNKAFAKEAMKDYEELLLARSLELVQHLQAKCSERPVSDGKEGSKGVVVDLARWLSLFSFDFMGDMAFGGTYNLMKDQDSGNSWDIMEKSLLFPSVAQHVPWVAPFTHLFPSVTKASVEFTKFAAAQAKKRAASEPQQRDLFYHLINHTEAEPGTSPLPLIMSSSVLAIVAGSDTIATALSNTFYFLLAHPEWLERVRNEVDSLCEDLQLPEKEVPRPEKLAQLEVLGAVLNETLRMLPPLPSQLQRAPAEGSGGQLLGLIFLPEGTAVQIPPYSIHRNPAYFSPSPDHFRPERWLPQPSPFSSSDFTSSNSRLDKSAFIPFSLGPANCVGRHLAMDELRYIVSLLIRNFYIQFEEGYDQGRWEKELEDRFLVVKGALPVRVRVRKESRDTQ</sequence>
<keyword evidence="11" id="KW-1185">Reference proteome</keyword>
<evidence type="ECO:0000256" key="7">
    <source>
        <dbReference type="ARBA" id="ARBA00023033"/>
    </source>
</evidence>
<keyword evidence="4 8" id="KW-0479">Metal-binding</keyword>
<dbReference type="PANTHER" id="PTHR24305">
    <property type="entry name" value="CYTOCHROME P450"/>
    <property type="match status" value="1"/>
</dbReference>
<dbReference type="Gene3D" id="1.10.630.10">
    <property type="entry name" value="Cytochrome P450"/>
    <property type="match status" value="1"/>
</dbReference>
<dbReference type="PRINTS" id="PR00385">
    <property type="entry name" value="P450"/>
</dbReference>
<evidence type="ECO:0000256" key="2">
    <source>
        <dbReference type="ARBA" id="ARBA00005179"/>
    </source>
</evidence>